<dbReference type="PATRIC" id="fig|1300344.3.peg.1209"/>
<dbReference type="InterPro" id="IPR036291">
    <property type="entry name" value="NAD(P)-bd_dom_sf"/>
</dbReference>
<evidence type="ECO:0000259" key="4">
    <source>
        <dbReference type="SMART" id="SM00822"/>
    </source>
</evidence>
<dbReference type="CDD" id="cd05233">
    <property type="entry name" value="SDR_c"/>
    <property type="match status" value="1"/>
</dbReference>
<accession>A0A168F1B7</accession>
<dbReference type="InterPro" id="IPR057326">
    <property type="entry name" value="KR_dom"/>
</dbReference>
<evidence type="ECO:0000256" key="1">
    <source>
        <dbReference type="ARBA" id="ARBA00006484"/>
    </source>
</evidence>
<dbReference type="RefSeq" id="WP_068202132.1">
    <property type="nucleotide sequence ID" value="NZ_CP014209.1"/>
</dbReference>
<dbReference type="PRINTS" id="PR00080">
    <property type="entry name" value="SDRFAMILY"/>
</dbReference>
<evidence type="ECO:0000256" key="3">
    <source>
        <dbReference type="RuleBase" id="RU000363"/>
    </source>
</evidence>
<dbReference type="SMART" id="SM00822">
    <property type="entry name" value="PKS_KR"/>
    <property type="match status" value="1"/>
</dbReference>
<dbReference type="Proteomes" id="UP000076794">
    <property type="component" value="Chromosome"/>
</dbReference>
<protein>
    <submittedName>
        <fullName evidence="5">Putative oxidoreductase SadH</fullName>
        <ecNumber evidence="5">1.-.-.-</ecNumber>
    </submittedName>
</protein>
<reference evidence="5 6" key="1">
    <citation type="submission" date="2016-01" db="EMBL/GenBank/DDBJ databases">
        <title>Complete genome sequence of a soil Actinobacterium, Isoptericola dokdonensis DS-3.</title>
        <authorList>
            <person name="Kwon S.-K."/>
            <person name="Kim J.F."/>
        </authorList>
    </citation>
    <scope>NUCLEOTIDE SEQUENCE [LARGE SCALE GENOMIC DNA]</scope>
    <source>
        <strain evidence="5 6">DS-3</strain>
    </source>
</reference>
<dbReference type="PANTHER" id="PTHR24322">
    <property type="entry name" value="PKSB"/>
    <property type="match status" value="1"/>
</dbReference>
<evidence type="ECO:0000313" key="6">
    <source>
        <dbReference type="Proteomes" id="UP000076794"/>
    </source>
</evidence>
<dbReference type="EMBL" id="CP014209">
    <property type="protein sequence ID" value="ANC30769.1"/>
    <property type="molecule type" value="Genomic_DNA"/>
</dbReference>
<sequence length="264" mass="27929">MDLAHRIAVVTGGASGIGRELVAQLAAGGTHVAACDVDGDGLGRTVRRVRASTRAVRVTAHVVDVTDEDAVGRLATDVAREHGTEAIHLLVNNAGVVGGGSFVAGPREDWERTFAVSWSGVYVCTRAFLPLLLAADQGAVVNVASVNALWASLGPRSAHTAYSTAKFAVRGFTEALLGDFRVHAPHLTAVLALPGHVRTGMPAPPRSWRRALDSSFADYEPVTPAEAANEILDAVRDGRWRVVIGQDAVTVDERVRADPWTAYD</sequence>
<dbReference type="Pfam" id="PF00106">
    <property type="entry name" value="adh_short"/>
    <property type="match status" value="1"/>
</dbReference>
<dbReference type="OrthoDB" id="4523082at2"/>
<dbReference type="KEGG" id="ido:I598_1207"/>
<name>A0A168F1B7_9MICO</name>
<dbReference type="PRINTS" id="PR00081">
    <property type="entry name" value="GDHRDH"/>
</dbReference>
<comment type="similarity">
    <text evidence="1 3">Belongs to the short-chain dehydrogenases/reductases (SDR) family.</text>
</comment>
<feature type="domain" description="Ketoreductase" evidence="4">
    <location>
        <begin position="6"/>
        <end position="205"/>
    </location>
</feature>
<dbReference type="Gene3D" id="3.40.50.720">
    <property type="entry name" value="NAD(P)-binding Rossmann-like Domain"/>
    <property type="match status" value="1"/>
</dbReference>
<dbReference type="InterPro" id="IPR002347">
    <property type="entry name" value="SDR_fam"/>
</dbReference>
<keyword evidence="6" id="KW-1185">Reference proteome</keyword>
<dbReference type="SUPFAM" id="SSF51735">
    <property type="entry name" value="NAD(P)-binding Rossmann-fold domains"/>
    <property type="match status" value="1"/>
</dbReference>
<organism evidence="5 6">
    <name type="scientific">Isoptericola dokdonensis DS-3</name>
    <dbReference type="NCBI Taxonomy" id="1300344"/>
    <lineage>
        <taxon>Bacteria</taxon>
        <taxon>Bacillati</taxon>
        <taxon>Actinomycetota</taxon>
        <taxon>Actinomycetes</taxon>
        <taxon>Micrococcales</taxon>
        <taxon>Promicromonosporaceae</taxon>
        <taxon>Isoptericola</taxon>
    </lineage>
</organism>
<evidence type="ECO:0000313" key="5">
    <source>
        <dbReference type="EMBL" id="ANC30769.1"/>
    </source>
</evidence>
<keyword evidence="2 5" id="KW-0560">Oxidoreductase</keyword>
<evidence type="ECO:0000256" key="2">
    <source>
        <dbReference type="ARBA" id="ARBA00023002"/>
    </source>
</evidence>
<dbReference type="GO" id="GO:0016616">
    <property type="term" value="F:oxidoreductase activity, acting on the CH-OH group of donors, NAD or NADP as acceptor"/>
    <property type="evidence" value="ECO:0007669"/>
    <property type="project" value="TreeGrafter"/>
</dbReference>
<dbReference type="AlphaFoldDB" id="A0A168F1B7"/>
<gene>
    <name evidence="5" type="primary">sadH</name>
    <name evidence="5" type="ORF">I598_1207</name>
</gene>
<proteinExistence type="inferred from homology"/>
<dbReference type="STRING" id="1300344.I598_1207"/>
<dbReference type="PANTHER" id="PTHR24322:SF736">
    <property type="entry name" value="RETINOL DEHYDROGENASE 10"/>
    <property type="match status" value="1"/>
</dbReference>
<dbReference type="EC" id="1.-.-.-" evidence="5"/>